<name>A0A7J7M4S0_9MAGN</name>
<dbReference type="Proteomes" id="UP000541444">
    <property type="component" value="Unassembled WGS sequence"/>
</dbReference>
<keyword evidence="1" id="KW-0175">Coiled coil</keyword>
<proteinExistence type="predicted"/>
<feature type="compositionally biased region" description="Basic and acidic residues" evidence="2">
    <location>
        <begin position="72"/>
        <end position="81"/>
    </location>
</feature>
<feature type="compositionally biased region" description="Polar residues" evidence="2">
    <location>
        <begin position="260"/>
        <end position="273"/>
    </location>
</feature>
<feature type="compositionally biased region" description="Basic residues" evidence="2">
    <location>
        <begin position="101"/>
        <end position="112"/>
    </location>
</feature>
<sequence>MERGQQSMLINEESCYDGKVVLSKRYKAYDMESGKDASVLESRMVCERVNKCQPHEKEKINSSSSSPNNHFTTKDLESNKRERQKIRGTNQEFSRDDKQLKRAKGSRSRRLSVRGIGVGKKSPVKSIFKMGRSSVNEVSTSSRTNEFDSKGERGSEQFLGFPGQLVSYPPGFDDFKEFCKAKGVIGGVKSTVERKKSLLVEVSENKTELELVLGELGLSRKMRVESMPKEVANAQSIRSMMGDDEGPRQTSGDEVRTKTPRSGSSAQPNLTTSKIAHKFSKRQIKKVLLASGTTVSGEVAQGKRRRVEPLGGLGGKVAEVQPISGDDLIEVEERARLAILHGKEDTNHMVIRLVKGIWLGIEEQKSELKKAKNELEKNLARAKTDALKEEEVNAIKADTYAEEEEEEADVLGVVDGLDGVSPQTVLDNQGDNVELLLDGSEKVVKEMSLRINNLESGLAREIETSKALLSTQAELQVEEKDSGINKGLENLSEATEHAENLQRLVDALTVKRMCDGLNEKVARLKAKRDQAIARSKKVEARERSGGTKTVINASLVQGDVVSLSSLIRELESDVSRIQGHAQRRNTNLREYPHKLDAALIWEIILEGEIKAKDLLVKRKNDLLKDLLAR</sequence>
<feature type="compositionally biased region" description="Basic and acidic residues" evidence="2">
    <location>
        <begin position="245"/>
        <end position="257"/>
    </location>
</feature>
<reference evidence="3 4" key="1">
    <citation type="journal article" date="2020" name="IScience">
        <title>Genome Sequencing of the Endangered Kingdonia uniflora (Circaeasteraceae, Ranunculales) Reveals Potential Mechanisms of Evolutionary Specialization.</title>
        <authorList>
            <person name="Sun Y."/>
            <person name="Deng T."/>
            <person name="Zhang A."/>
            <person name="Moore M.J."/>
            <person name="Landis J.B."/>
            <person name="Lin N."/>
            <person name="Zhang H."/>
            <person name="Zhang X."/>
            <person name="Huang J."/>
            <person name="Zhang X."/>
            <person name="Sun H."/>
            <person name="Wang H."/>
        </authorList>
    </citation>
    <scope>NUCLEOTIDE SEQUENCE [LARGE SCALE GENOMIC DNA]</scope>
    <source>
        <strain evidence="3">TB1705</strain>
        <tissue evidence="3">Leaf</tissue>
    </source>
</reference>
<feature type="region of interest" description="Disordered" evidence="2">
    <location>
        <begin position="52"/>
        <end position="114"/>
    </location>
</feature>
<keyword evidence="4" id="KW-1185">Reference proteome</keyword>
<dbReference type="AlphaFoldDB" id="A0A7J7M4S0"/>
<feature type="compositionally biased region" description="Polar residues" evidence="2">
    <location>
        <begin position="61"/>
        <end position="71"/>
    </location>
</feature>
<protein>
    <submittedName>
        <fullName evidence="3">Uncharacterized protein</fullName>
    </submittedName>
</protein>
<evidence type="ECO:0000313" key="3">
    <source>
        <dbReference type="EMBL" id="KAF6149842.1"/>
    </source>
</evidence>
<feature type="coiled-coil region" evidence="1">
    <location>
        <begin position="484"/>
        <end position="541"/>
    </location>
</feature>
<feature type="region of interest" description="Disordered" evidence="2">
    <location>
        <begin position="237"/>
        <end position="273"/>
    </location>
</feature>
<gene>
    <name evidence="3" type="ORF">GIB67_010916</name>
</gene>
<evidence type="ECO:0000256" key="2">
    <source>
        <dbReference type="SAM" id="MobiDB-lite"/>
    </source>
</evidence>
<dbReference type="EMBL" id="JACGCM010001781">
    <property type="protein sequence ID" value="KAF6149842.1"/>
    <property type="molecule type" value="Genomic_DNA"/>
</dbReference>
<evidence type="ECO:0000313" key="4">
    <source>
        <dbReference type="Proteomes" id="UP000541444"/>
    </source>
</evidence>
<feature type="coiled-coil region" evidence="1">
    <location>
        <begin position="358"/>
        <end position="392"/>
    </location>
</feature>
<organism evidence="3 4">
    <name type="scientific">Kingdonia uniflora</name>
    <dbReference type="NCBI Taxonomy" id="39325"/>
    <lineage>
        <taxon>Eukaryota</taxon>
        <taxon>Viridiplantae</taxon>
        <taxon>Streptophyta</taxon>
        <taxon>Embryophyta</taxon>
        <taxon>Tracheophyta</taxon>
        <taxon>Spermatophyta</taxon>
        <taxon>Magnoliopsida</taxon>
        <taxon>Ranunculales</taxon>
        <taxon>Circaeasteraceae</taxon>
        <taxon>Kingdonia</taxon>
    </lineage>
</organism>
<evidence type="ECO:0000256" key="1">
    <source>
        <dbReference type="SAM" id="Coils"/>
    </source>
</evidence>
<comment type="caution">
    <text evidence="3">The sequence shown here is derived from an EMBL/GenBank/DDBJ whole genome shotgun (WGS) entry which is preliminary data.</text>
</comment>
<accession>A0A7J7M4S0</accession>